<feature type="region of interest" description="Disordered" evidence="2">
    <location>
        <begin position="31"/>
        <end position="88"/>
    </location>
</feature>
<proteinExistence type="predicted"/>
<dbReference type="FunFam" id="3.40.50.300:FF:001661">
    <property type="entry name" value="RAD17 checkpoint clamp loader component"/>
    <property type="match status" value="1"/>
</dbReference>
<evidence type="ECO:0000256" key="2">
    <source>
        <dbReference type="SAM" id="MobiDB-lite"/>
    </source>
</evidence>
<dbReference type="GO" id="GO:0005634">
    <property type="term" value="C:nucleus"/>
    <property type="evidence" value="ECO:0007669"/>
    <property type="project" value="InterPro"/>
</dbReference>
<feature type="compositionally biased region" description="Polar residues" evidence="2">
    <location>
        <begin position="1150"/>
        <end position="1161"/>
    </location>
</feature>
<dbReference type="GO" id="GO:0003689">
    <property type="term" value="F:DNA clamp loader activity"/>
    <property type="evidence" value="ECO:0007669"/>
    <property type="project" value="InterPro"/>
</dbReference>
<dbReference type="Gene3D" id="3.40.50.300">
    <property type="entry name" value="P-loop containing nucleotide triphosphate hydrolases"/>
    <property type="match status" value="1"/>
</dbReference>
<evidence type="ECO:0000313" key="3">
    <source>
        <dbReference type="EMBL" id="CAH2296942.1"/>
    </source>
</evidence>
<dbReference type="PANTHER" id="PTHR28616:SF1">
    <property type="entry name" value="COILED-COIL DOMAIN-CONTAINING PROTEIN 125"/>
    <property type="match status" value="1"/>
</dbReference>
<dbReference type="EMBL" id="OW240916">
    <property type="protein sequence ID" value="CAH2296942.1"/>
    <property type="molecule type" value="Genomic_DNA"/>
</dbReference>
<accession>A0AAD1SC01</accession>
<dbReference type="PANTHER" id="PTHR28616">
    <property type="entry name" value="COILED-COIL DOMAIN-CONTAINING PROTEIN 125"/>
    <property type="match status" value="1"/>
</dbReference>
<feature type="compositionally biased region" description="Basic and acidic residues" evidence="2">
    <location>
        <begin position="1203"/>
        <end position="1217"/>
    </location>
</feature>
<dbReference type="GO" id="GO:0035024">
    <property type="term" value="P:negative regulation of Rho protein signal transduction"/>
    <property type="evidence" value="ECO:0007669"/>
    <property type="project" value="TreeGrafter"/>
</dbReference>
<dbReference type="Proteomes" id="UP001295444">
    <property type="component" value="Chromosome 05"/>
</dbReference>
<dbReference type="InterPro" id="IPR034608">
    <property type="entry name" value="CCDC125"/>
</dbReference>
<dbReference type="GO" id="GO:2000146">
    <property type="term" value="P:negative regulation of cell motility"/>
    <property type="evidence" value="ECO:0007669"/>
    <property type="project" value="TreeGrafter"/>
</dbReference>
<evidence type="ECO:0000256" key="1">
    <source>
        <dbReference type="SAM" id="Coils"/>
    </source>
</evidence>
<feature type="region of interest" description="Disordered" evidence="2">
    <location>
        <begin position="601"/>
        <end position="658"/>
    </location>
</feature>
<evidence type="ECO:0000313" key="4">
    <source>
        <dbReference type="Proteomes" id="UP001295444"/>
    </source>
</evidence>
<dbReference type="InterPro" id="IPR027417">
    <property type="entry name" value="P-loop_NTPase"/>
</dbReference>
<feature type="region of interest" description="Disordered" evidence="2">
    <location>
        <begin position="1198"/>
        <end position="1217"/>
    </location>
</feature>
<feature type="coiled-coil region" evidence="1">
    <location>
        <begin position="799"/>
        <end position="881"/>
    </location>
</feature>
<feature type="region of interest" description="Disordered" evidence="2">
    <location>
        <begin position="353"/>
        <end position="379"/>
    </location>
</feature>
<feature type="compositionally biased region" description="Polar residues" evidence="2">
    <location>
        <begin position="628"/>
        <end position="656"/>
    </location>
</feature>
<feature type="compositionally biased region" description="Basic and acidic residues" evidence="2">
    <location>
        <begin position="616"/>
        <end position="627"/>
    </location>
</feature>
<dbReference type="GO" id="GO:0006281">
    <property type="term" value="P:DNA repair"/>
    <property type="evidence" value="ECO:0007669"/>
    <property type="project" value="InterPro"/>
</dbReference>
<keyword evidence="4" id="KW-1185">Reference proteome</keyword>
<protein>
    <submittedName>
        <fullName evidence="3">Cell cycle checkpoint RAD17 isoform X1</fullName>
    </submittedName>
</protein>
<dbReference type="CDD" id="cd18139">
    <property type="entry name" value="HLD_clamp_RarA"/>
    <property type="match status" value="1"/>
</dbReference>
<sequence>MSKTSYRRKVTSAKITDWVEPSFDDFFGNTSTVSSSGAIKRNAKNNNESLLDNKAHGKKRTNPSSAASSCDQLKPSSDQSQNEPWIDKYKPDTQADLAVHKKKVEEVESWLNVHIDQKPPKQGGSLLLLTGPSGCGKTATIQVLSKEMGIEIQEWINPVMQEFRRDEPPEVFDREFGFQPFTSQSQSTLFQDFLLRANKYNKLQMVGESSGRDKKIIIVDDMPNQFYRDPTSLHDILRRFVRTGRCPLVFIISDSLSGESHQRRLFPKEIQEELHVCNISFNPVAPTSMMKALTRIATTEASGGGGKFAIPDKAALELLCTGCSGDIRSAINSLQFSVLRDCSLPNDFWGKKKGRTTKTEKTSRGKPKKKPETGEHTEGIQAIGGKDASLFLFRALGKILYCKREALPADSEYPKLPAHLSEHNRDLLLVLPEAVVEKSHMHSELFNLYLHQNYMDFFSEIDDVVRASEYMSAADVLSGDWNSRSTMNVYSSSVASRGIIHSNRARAFANCQSGIGFRPLHKPQWLSVSKKYQENCLAARELFSSFCSSPLCLQTQVLPYLAMLTNPLRNQAQISFIQDVGRLPLKKHFVRMKLEALTDKDTGVPDAESGEEDDHTDLHTGKERNELSRSISINEQHASLPSSQGGESELSCSQPQPVAAQVVMEDDELKIEEYESRTYLPLPCRETCLLLSSMAMSDSLAAEHYLEMEEEDFMAGGDLGEGFGRKPGGLYEPPGEQAEQTFKLRKGSDIRGHYHVLKKGDDAVTSNYQLVKNRAPEERGVFKNGIEGSYSRCRQNSIDASSEISNEDLRQRLQELTEEVDLLRIELEASQRQLDGKDEALKILQSMAMYDKATSHTKVMLQKAEEQRRALEKEINVLQWEIEFDQVRLKNVEETWKEKYDRLYCENVALKESLELRTSEMKALKSENAIVGQQCQELLAMLDVKEQKMFQDNVSLDKSSFTDITALELAVLGACTCSAGREPCACAKMSAATRKQLLQIRQELDMEKKSKEEAYVMADAFRIAFEQQLQRRNDEHVPFSDIEKLCKKGSKRFNSWKRLKDEGYLFTKDTYKGLGQKLKGMLNSSADCRNLDSLDEPQEILKILIDLLNDKEEALAHQRKVSYMLARTIADKDDSKESQCSPKSPDKTQHLNTSDTSNVTDPTTCLTNKSTSCSCSSEQEISDSKIDCSRSIETSFSSMLKDVPPEKESSEAVSKTNHELECCKVEGAETQNT</sequence>
<feature type="compositionally biased region" description="Polar residues" evidence="2">
    <location>
        <begin position="62"/>
        <end position="83"/>
    </location>
</feature>
<feature type="region of interest" description="Disordered" evidence="2">
    <location>
        <begin position="1134"/>
        <end position="1161"/>
    </location>
</feature>
<dbReference type="GO" id="GO:0000077">
    <property type="term" value="P:DNA damage checkpoint signaling"/>
    <property type="evidence" value="ECO:0007669"/>
    <property type="project" value="InterPro"/>
</dbReference>
<gene>
    <name evidence="3" type="ORF">PECUL_23A017229</name>
</gene>
<name>A0AAD1SC01_PELCU</name>
<dbReference type="SUPFAM" id="SSF52540">
    <property type="entry name" value="P-loop containing nucleoside triphosphate hydrolases"/>
    <property type="match status" value="1"/>
</dbReference>
<dbReference type="Pfam" id="PF03215">
    <property type="entry name" value="Rad17"/>
    <property type="match status" value="1"/>
</dbReference>
<dbReference type="NCBIfam" id="TIGR00602">
    <property type="entry name" value="rad24"/>
    <property type="match status" value="1"/>
</dbReference>
<reference evidence="3" key="1">
    <citation type="submission" date="2022-03" db="EMBL/GenBank/DDBJ databases">
        <authorList>
            <person name="Alioto T."/>
            <person name="Alioto T."/>
            <person name="Gomez Garrido J."/>
        </authorList>
    </citation>
    <scope>NUCLEOTIDE SEQUENCE</scope>
</reference>
<dbReference type="AlphaFoldDB" id="A0AAD1SC01"/>
<dbReference type="InterPro" id="IPR018324">
    <property type="entry name" value="Rad17/Rad24_fun/met"/>
</dbReference>
<organism evidence="3 4">
    <name type="scientific">Pelobates cultripes</name>
    <name type="common">Western spadefoot toad</name>
    <dbReference type="NCBI Taxonomy" id="61616"/>
    <lineage>
        <taxon>Eukaryota</taxon>
        <taxon>Metazoa</taxon>
        <taxon>Chordata</taxon>
        <taxon>Craniata</taxon>
        <taxon>Vertebrata</taxon>
        <taxon>Euteleostomi</taxon>
        <taxon>Amphibia</taxon>
        <taxon>Batrachia</taxon>
        <taxon>Anura</taxon>
        <taxon>Pelobatoidea</taxon>
        <taxon>Pelobatidae</taxon>
        <taxon>Pelobates</taxon>
    </lineage>
</organism>
<keyword evidence="1" id="KW-0175">Coiled coil</keyword>
<dbReference type="GO" id="GO:0005737">
    <property type="term" value="C:cytoplasm"/>
    <property type="evidence" value="ECO:0007669"/>
    <property type="project" value="TreeGrafter"/>
</dbReference>
<dbReference type="GO" id="GO:0031389">
    <property type="term" value="C:Rad17 RFC-like complex"/>
    <property type="evidence" value="ECO:0007669"/>
    <property type="project" value="InterPro"/>
</dbReference>